<dbReference type="PATRIC" id="fig|369723.5.peg.116"/>
<gene>
    <name evidence="2" type="ordered locus">Strop_0117</name>
</gene>
<dbReference type="eggNOG" id="ENOG5032ERG">
    <property type="taxonomic scope" value="Bacteria"/>
</dbReference>
<evidence type="ECO:0000313" key="3">
    <source>
        <dbReference type="Proteomes" id="UP000000235"/>
    </source>
</evidence>
<protein>
    <submittedName>
        <fullName evidence="2">Uncharacterized protein</fullName>
    </submittedName>
</protein>
<feature type="compositionally biased region" description="Basic and acidic residues" evidence="1">
    <location>
        <begin position="27"/>
        <end position="46"/>
    </location>
</feature>
<dbReference type="HOGENOM" id="CLU_199724_0_0_11"/>
<accession>A4X152</accession>
<evidence type="ECO:0000313" key="2">
    <source>
        <dbReference type="EMBL" id="ABP52602.1"/>
    </source>
</evidence>
<dbReference type="EMBL" id="CP000667">
    <property type="protein sequence ID" value="ABP52602.1"/>
    <property type="molecule type" value="Genomic_DNA"/>
</dbReference>
<name>A4X152_SALTO</name>
<dbReference type="Proteomes" id="UP000000235">
    <property type="component" value="Chromosome"/>
</dbReference>
<feature type="region of interest" description="Disordered" evidence="1">
    <location>
        <begin position="27"/>
        <end position="64"/>
    </location>
</feature>
<sequence>MAESAKSLAQQAEDRLEQVAEAVRKRFDELTEGRFSDQIKDGRFADPGDSGADQGHPANQHQRR</sequence>
<dbReference type="RefSeq" id="WP_011904039.1">
    <property type="nucleotide sequence ID" value="NC_009380.1"/>
</dbReference>
<organism evidence="2 3">
    <name type="scientific">Salinispora tropica (strain ATCC BAA-916 / DSM 44818 / JCM 13857 / NBRC 105044 / CNB-440)</name>
    <dbReference type="NCBI Taxonomy" id="369723"/>
    <lineage>
        <taxon>Bacteria</taxon>
        <taxon>Bacillati</taxon>
        <taxon>Actinomycetota</taxon>
        <taxon>Actinomycetes</taxon>
        <taxon>Micromonosporales</taxon>
        <taxon>Micromonosporaceae</taxon>
        <taxon>Salinispora</taxon>
    </lineage>
</organism>
<dbReference type="AlphaFoldDB" id="A4X152"/>
<proteinExistence type="predicted"/>
<dbReference type="KEGG" id="stp:Strop_0117"/>
<reference evidence="3" key="1">
    <citation type="journal article" date="2007" name="Proc. Natl. Acad. Sci. U.S.A.">
        <title>Genome sequencing reveals complex secondary metabolome in the marine actinomycete Salinispora tropica.</title>
        <authorList>
            <person name="Udwary D.W."/>
            <person name="Zeigler L."/>
            <person name="Asolkar R.N."/>
            <person name="Singan V."/>
            <person name="Lapidus A."/>
            <person name="Fenical W."/>
            <person name="Jensen P.R."/>
            <person name="Moore B.S."/>
        </authorList>
    </citation>
    <scope>NUCLEOTIDE SEQUENCE [LARGE SCALE GENOMIC DNA]</scope>
    <source>
        <strain evidence="3">ATCC BAA-916 / DSM 44818 / CNB-440</strain>
    </source>
</reference>
<dbReference type="STRING" id="369723.Strop_0117"/>
<keyword evidence="3" id="KW-1185">Reference proteome</keyword>
<evidence type="ECO:0000256" key="1">
    <source>
        <dbReference type="SAM" id="MobiDB-lite"/>
    </source>
</evidence>